<proteinExistence type="predicted"/>
<dbReference type="PRINTS" id="PR01217">
    <property type="entry name" value="PRICHEXTENSN"/>
</dbReference>
<name>A0A6G5RNA9_9ACTN</name>
<feature type="compositionally biased region" description="Pro residues" evidence="1">
    <location>
        <begin position="58"/>
        <end position="68"/>
    </location>
</feature>
<evidence type="ECO:0000256" key="1">
    <source>
        <dbReference type="SAM" id="MobiDB-lite"/>
    </source>
</evidence>
<accession>A0A6G5RNA9</accession>
<dbReference type="Proteomes" id="UP000495940">
    <property type="component" value="Chromosome"/>
</dbReference>
<keyword evidence="3" id="KW-1185">Reference proteome</keyword>
<evidence type="ECO:0000313" key="3">
    <source>
        <dbReference type="Proteomes" id="UP000495940"/>
    </source>
</evidence>
<feature type="compositionally biased region" description="Pro residues" evidence="1">
    <location>
        <begin position="18"/>
        <end position="32"/>
    </location>
</feature>
<protein>
    <submittedName>
        <fullName evidence="2">Uncharacterized protein</fullName>
    </submittedName>
</protein>
<dbReference type="EMBL" id="CP021978">
    <property type="protein sequence ID" value="QCD59553.1"/>
    <property type="molecule type" value="Genomic_DNA"/>
</dbReference>
<dbReference type="AlphaFoldDB" id="A0A6G5RNA9"/>
<feature type="compositionally biased region" description="Low complexity" evidence="1">
    <location>
        <begin position="69"/>
        <end position="84"/>
    </location>
</feature>
<feature type="region of interest" description="Disordered" evidence="1">
    <location>
        <begin position="1"/>
        <end position="92"/>
    </location>
</feature>
<evidence type="ECO:0000313" key="2">
    <source>
        <dbReference type="EMBL" id="QCD59553.1"/>
    </source>
</evidence>
<reference evidence="2 3" key="1">
    <citation type="submission" date="2017-06" db="EMBL/GenBank/DDBJ databases">
        <title>Complete Genome Sequence of Streptomyces hawaiiensis NRRL 15010 and insights into acyldepsipeptides biosynthesis.</title>
        <authorList>
            <person name="Mariita R.M."/>
            <person name="Sello J.K."/>
        </authorList>
    </citation>
    <scope>NUCLEOTIDE SEQUENCE [LARGE SCALE GENOMIC DNA]</scope>
    <source>
        <strain evidence="2 3">ATCC 12236</strain>
    </source>
</reference>
<gene>
    <name evidence="2" type="ORF">CEB94_35695</name>
</gene>
<dbReference type="KEGG" id="shaw:CEB94_35695"/>
<sequence>MRAPRAVRPASPRFRTAPAPPGPACRPGPKTPATPASTPAAPAPAPAAPALPTAAAAPPAPVPVPSTAPGPASVVRGQRGSPSRRLPRPPCACTCRPPLPDPPCFPDGH</sequence>
<organism evidence="2 3">
    <name type="scientific">Streptomyces hawaiiensis</name>
    <dbReference type="NCBI Taxonomy" id="67305"/>
    <lineage>
        <taxon>Bacteria</taxon>
        <taxon>Bacillati</taxon>
        <taxon>Actinomycetota</taxon>
        <taxon>Actinomycetes</taxon>
        <taxon>Kitasatosporales</taxon>
        <taxon>Streptomycetaceae</taxon>
        <taxon>Streptomyces</taxon>
    </lineage>
</organism>
<feature type="compositionally biased region" description="Low complexity" evidence="1">
    <location>
        <begin position="1"/>
        <end position="17"/>
    </location>
</feature>